<feature type="compositionally biased region" description="Polar residues" evidence="1">
    <location>
        <begin position="127"/>
        <end position="136"/>
    </location>
</feature>
<proteinExistence type="predicted"/>
<sequence length="744" mass="80802">MSLVNRSGSISGLLEPAMEGPPSPETLRAISKQMRLASTMEKQHSHLNRQSHRATSSASSSLRSTTSVERPSWDNKTSNYSTSSLSLSRNSSGRSTASAHLRDHQESVQIFGKTIFSRRGKLRRESTAQTSSTRSFYSAKLPSEKGVAVSSPPPRPPSTAFGLPTSGPKEALLAAFFSRRRASTKPESPSENVDGRRRLQISGPFNFQHLTQPQNSCSLSPSELDVIPAVESAPADGSVDGLQTEESLDFPNILSEALPVKENISFPAIPQRYPMRPHAASASSVYPPSRTLQHSRSQDQLRTPPTRPPRPPRSPVEASAFFPPSPPARLSSRASLQPAEMGSSTYPKMERPRTSGDARRPMSPGALPRPILTHGHSYSADIQVPSNGDAHRFFQLENISSPLVPVSETPYDSNWPLAAAPSTFTSTIDILPGVPEEEEQLSNPRTSTRKSRMSIASNASSLRKSHSLPLLQQFPLPGHRHTHSQSSSTLQRPPSAASDTLGHSDLMAAQRSLRDLICADDVDVADSLGKAKWEDDIDYCYEHEIEADCEYAWDRPLIELSREVAFAGVAVGSEPGYFDVPYFCRDSQMSAALKYEDGMPASPGTAHSIGLAIQAENMPHPSGLDDAQGFQLSPSLFVPDIDNENQFRLPMRCGPMGFTMGADEDEFLACGQSALGMDKLTLFIPSRMSASATSTTASRESRDSFLSGRHISANSTATDLTRLTVSTASTEDLVYKKELDVSPI</sequence>
<feature type="compositionally biased region" description="Polar residues" evidence="1">
    <location>
        <begin position="1"/>
        <end position="10"/>
    </location>
</feature>
<dbReference type="EMBL" id="CAWUON010000120">
    <property type="protein sequence ID" value="CAK7273740.1"/>
    <property type="molecule type" value="Genomic_DNA"/>
</dbReference>
<evidence type="ECO:0000256" key="1">
    <source>
        <dbReference type="SAM" id="MobiDB-lite"/>
    </source>
</evidence>
<feature type="region of interest" description="Disordered" evidence="1">
    <location>
        <begin position="39"/>
        <end position="105"/>
    </location>
</feature>
<feature type="compositionally biased region" description="Low complexity" evidence="1">
    <location>
        <begin position="78"/>
        <end position="99"/>
    </location>
</feature>
<reference evidence="2 3" key="1">
    <citation type="submission" date="2024-01" db="EMBL/GenBank/DDBJ databases">
        <authorList>
            <person name="Allen C."/>
            <person name="Tagirdzhanova G."/>
        </authorList>
    </citation>
    <scope>NUCLEOTIDE SEQUENCE [LARGE SCALE GENOMIC DNA]</scope>
    <source>
        <strain evidence="2 3">CBS 119000</strain>
    </source>
</reference>
<evidence type="ECO:0000313" key="3">
    <source>
        <dbReference type="Proteomes" id="UP001642502"/>
    </source>
</evidence>
<organism evidence="2 3">
    <name type="scientific">Sporothrix epigloea</name>
    <dbReference type="NCBI Taxonomy" id="1892477"/>
    <lineage>
        <taxon>Eukaryota</taxon>
        <taxon>Fungi</taxon>
        <taxon>Dikarya</taxon>
        <taxon>Ascomycota</taxon>
        <taxon>Pezizomycotina</taxon>
        <taxon>Sordariomycetes</taxon>
        <taxon>Sordariomycetidae</taxon>
        <taxon>Ophiostomatales</taxon>
        <taxon>Ophiostomataceae</taxon>
        <taxon>Sporothrix</taxon>
    </lineage>
</organism>
<feature type="region of interest" description="Disordered" evidence="1">
    <location>
        <begin position="1"/>
        <end position="25"/>
    </location>
</feature>
<feature type="compositionally biased region" description="Basic and acidic residues" evidence="1">
    <location>
        <begin position="348"/>
        <end position="360"/>
    </location>
</feature>
<feature type="compositionally biased region" description="Low complexity" evidence="1">
    <location>
        <begin position="318"/>
        <end position="336"/>
    </location>
</feature>
<feature type="compositionally biased region" description="Pro residues" evidence="1">
    <location>
        <begin position="305"/>
        <end position="314"/>
    </location>
</feature>
<protein>
    <submittedName>
        <fullName evidence="2">Uncharacterized protein</fullName>
    </submittedName>
</protein>
<feature type="region of interest" description="Disordered" evidence="1">
    <location>
        <begin position="277"/>
        <end position="366"/>
    </location>
</feature>
<comment type="caution">
    <text evidence="2">The sequence shown here is derived from an EMBL/GenBank/DDBJ whole genome shotgun (WGS) entry which is preliminary data.</text>
</comment>
<gene>
    <name evidence="2" type="ORF">SEPCBS119000_005813</name>
</gene>
<feature type="region of interest" description="Disordered" evidence="1">
    <location>
        <begin position="120"/>
        <end position="165"/>
    </location>
</feature>
<feature type="compositionally biased region" description="Low complexity" evidence="1">
    <location>
        <begin position="53"/>
        <end position="67"/>
    </location>
</feature>
<feature type="region of interest" description="Disordered" evidence="1">
    <location>
        <begin position="433"/>
        <end position="501"/>
    </location>
</feature>
<evidence type="ECO:0000313" key="2">
    <source>
        <dbReference type="EMBL" id="CAK7273740.1"/>
    </source>
</evidence>
<feature type="compositionally biased region" description="Polar residues" evidence="1">
    <location>
        <begin position="281"/>
        <end position="301"/>
    </location>
</feature>
<accession>A0ABP0DZK4</accession>
<name>A0ABP0DZK4_9PEZI</name>
<keyword evidence="3" id="KW-1185">Reference proteome</keyword>
<dbReference type="Proteomes" id="UP001642502">
    <property type="component" value="Unassembled WGS sequence"/>
</dbReference>